<name>A0A9P6G7Q4_9PLEO</name>
<accession>A0A9P6G7Q4</accession>
<keyword evidence="2" id="KW-1185">Reference proteome</keyword>
<protein>
    <submittedName>
        <fullName evidence="1">Uncharacterized protein</fullName>
    </submittedName>
</protein>
<dbReference type="AlphaFoldDB" id="A0A9P6G7Q4"/>
<organism evidence="1 2">
    <name type="scientific">Paraphaeosphaeria minitans</name>
    <dbReference type="NCBI Taxonomy" id="565426"/>
    <lineage>
        <taxon>Eukaryota</taxon>
        <taxon>Fungi</taxon>
        <taxon>Dikarya</taxon>
        <taxon>Ascomycota</taxon>
        <taxon>Pezizomycotina</taxon>
        <taxon>Dothideomycetes</taxon>
        <taxon>Pleosporomycetidae</taxon>
        <taxon>Pleosporales</taxon>
        <taxon>Massarineae</taxon>
        <taxon>Didymosphaeriaceae</taxon>
        <taxon>Paraphaeosphaeria</taxon>
    </lineage>
</organism>
<proteinExistence type="predicted"/>
<gene>
    <name evidence="1" type="ORF">PMIN01_12196</name>
</gene>
<dbReference type="Proteomes" id="UP000756921">
    <property type="component" value="Unassembled WGS sequence"/>
</dbReference>
<sequence length="204" mass="22282">MGHRSLGECVCPPAGATQALQKPKLCADEPHVKFPSYIKLVTHLVSPAATFALHTLQKNTSLSLEELFITLPVMSANKVGSDTVESGAQQRWNFYAIEYNGSSKNTPWSAPDSVELCDGMRWPDGGGWSCFVLLKFKSAEDETVPLAMTWNGITPNVVKPDDRGEYTFVNFWNVNLESCGPALHSVTRFTYGGGVLNQLSVGLK</sequence>
<comment type="caution">
    <text evidence="1">The sequence shown here is derived from an EMBL/GenBank/DDBJ whole genome shotgun (WGS) entry which is preliminary data.</text>
</comment>
<reference evidence="1" key="1">
    <citation type="journal article" date="2020" name="Mol. Plant Microbe Interact.">
        <title>Genome Sequence of the Biocontrol Agent Coniothyrium minitans strain Conio (IMI 134523).</title>
        <authorList>
            <person name="Patel D."/>
            <person name="Shittu T.A."/>
            <person name="Baroncelli R."/>
            <person name="Muthumeenakshi S."/>
            <person name="Osborne T.H."/>
            <person name="Janganan T.K."/>
            <person name="Sreenivasaprasad S."/>
        </authorList>
    </citation>
    <scope>NUCLEOTIDE SEQUENCE</scope>
    <source>
        <strain evidence="1">Conio</strain>
    </source>
</reference>
<evidence type="ECO:0000313" key="1">
    <source>
        <dbReference type="EMBL" id="KAF9730263.1"/>
    </source>
</evidence>
<dbReference type="EMBL" id="WJXW01000015">
    <property type="protein sequence ID" value="KAF9730263.1"/>
    <property type="molecule type" value="Genomic_DNA"/>
</dbReference>
<evidence type="ECO:0000313" key="2">
    <source>
        <dbReference type="Proteomes" id="UP000756921"/>
    </source>
</evidence>